<keyword evidence="7 9" id="KW-0665">Pyrimidine biosynthesis</keyword>
<evidence type="ECO:0000256" key="6">
    <source>
        <dbReference type="ARBA" id="ARBA00022643"/>
    </source>
</evidence>
<evidence type="ECO:0000256" key="8">
    <source>
        <dbReference type="ARBA" id="ARBA00023002"/>
    </source>
</evidence>
<feature type="binding site" evidence="9">
    <location>
        <begin position="45"/>
        <end position="46"/>
    </location>
    <ligand>
        <name>FMN</name>
        <dbReference type="ChEBI" id="CHEBI:58210"/>
    </ligand>
</feature>
<dbReference type="InterPro" id="IPR050074">
    <property type="entry name" value="DHO_dehydrogenase"/>
</dbReference>
<dbReference type="Proteomes" id="UP000702544">
    <property type="component" value="Unassembled WGS sequence"/>
</dbReference>
<evidence type="ECO:0000256" key="2">
    <source>
        <dbReference type="ARBA" id="ARBA00004725"/>
    </source>
</evidence>
<comment type="catalytic activity">
    <reaction evidence="9">
        <text>(S)-dihydroorotate + A = orotate + AH2</text>
        <dbReference type="Rhea" id="RHEA:18073"/>
        <dbReference type="ChEBI" id="CHEBI:13193"/>
        <dbReference type="ChEBI" id="CHEBI:17499"/>
        <dbReference type="ChEBI" id="CHEBI:30839"/>
        <dbReference type="ChEBI" id="CHEBI:30864"/>
    </reaction>
</comment>
<feature type="binding site" evidence="9">
    <location>
        <position position="129"/>
    </location>
    <ligand>
        <name>substrate</name>
    </ligand>
</feature>
<evidence type="ECO:0000256" key="9">
    <source>
        <dbReference type="HAMAP-Rule" id="MF_00224"/>
    </source>
</evidence>
<comment type="similarity">
    <text evidence="3 9">Belongs to the dihydroorotate dehydrogenase family. Type 1 subfamily.</text>
</comment>
<feature type="binding site" evidence="9">
    <location>
        <position position="192"/>
    </location>
    <ligand>
        <name>FMN</name>
        <dbReference type="ChEBI" id="CHEBI:58210"/>
    </ligand>
</feature>
<dbReference type="GO" id="GO:0005737">
    <property type="term" value="C:cytoplasm"/>
    <property type="evidence" value="ECO:0007669"/>
    <property type="project" value="UniProtKB-SubCell"/>
</dbReference>
<feature type="binding site" evidence="9">
    <location>
        <position position="218"/>
    </location>
    <ligand>
        <name>FMN</name>
        <dbReference type="ChEBI" id="CHEBI:58210"/>
    </ligand>
</feature>
<accession>A0AAE4ZBQ7</accession>
<dbReference type="SUPFAM" id="SSF51395">
    <property type="entry name" value="FMN-linked oxidoreductases"/>
    <property type="match status" value="1"/>
</dbReference>
<feature type="binding site" evidence="9">
    <location>
        <position position="166"/>
    </location>
    <ligand>
        <name>FMN</name>
        <dbReference type="ChEBI" id="CHEBI:58210"/>
    </ligand>
</feature>
<comment type="caution">
    <text evidence="11">The sequence shown here is derived from an EMBL/GenBank/DDBJ whole genome shotgun (WGS) entry which is preliminary data.</text>
</comment>
<feature type="binding site" evidence="9">
    <location>
        <position position="21"/>
    </location>
    <ligand>
        <name>FMN</name>
        <dbReference type="ChEBI" id="CHEBI:58210"/>
    </ligand>
</feature>
<protein>
    <recommendedName>
        <fullName evidence="9">Dihydroorotate dehydrogenase</fullName>
        <shortName evidence="9">DHOD</shortName>
        <shortName evidence="9">DHODase</shortName>
        <shortName evidence="9">DHOdehase</shortName>
        <ecNumber evidence="9">1.3.-.-</ecNumber>
    </recommendedName>
</protein>
<evidence type="ECO:0000256" key="3">
    <source>
        <dbReference type="ARBA" id="ARBA00008008"/>
    </source>
</evidence>
<feature type="binding site" evidence="9">
    <location>
        <position position="45"/>
    </location>
    <ligand>
        <name>substrate</name>
    </ligand>
</feature>
<evidence type="ECO:0000256" key="1">
    <source>
        <dbReference type="ARBA" id="ARBA00004496"/>
    </source>
</evidence>
<dbReference type="GO" id="GO:0044205">
    <property type="term" value="P:'de novo' UMP biosynthetic process"/>
    <property type="evidence" value="ECO:0007669"/>
    <property type="project" value="UniProtKB-UniRule"/>
</dbReference>
<dbReference type="NCBIfam" id="NF005574">
    <property type="entry name" value="PRK07259.1"/>
    <property type="match status" value="1"/>
</dbReference>
<feature type="domain" description="Dihydroorotate dehydrogenase catalytic" evidence="10">
    <location>
        <begin position="4"/>
        <end position="286"/>
    </location>
</feature>
<dbReference type="PROSITE" id="PS00912">
    <property type="entry name" value="DHODEHASE_2"/>
    <property type="match status" value="1"/>
</dbReference>
<organism evidence="11 12">
    <name type="scientific">Candidatus Kutchimonas denitrificans</name>
    <dbReference type="NCBI Taxonomy" id="3056748"/>
    <lineage>
        <taxon>Bacteria</taxon>
        <taxon>Pseudomonadati</taxon>
        <taxon>Gemmatimonadota</taxon>
        <taxon>Gemmatimonadia</taxon>
        <taxon>Candidatus Palauibacterales</taxon>
        <taxon>Candidatus Palauibacteraceae</taxon>
        <taxon>Candidatus Kutchimonas</taxon>
    </lineage>
</organism>
<evidence type="ECO:0000256" key="7">
    <source>
        <dbReference type="ARBA" id="ARBA00022975"/>
    </source>
</evidence>
<dbReference type="InterPro" id="IPR049622">
    <property type="entry name" value="Dihydroorotate_DH_I"/>
</dbReference>
<dbReference type="PANTHER" id="PTHR48109:SF1">
    <property type="entry name" value="DIHYDROOROTATE DEHYDROGENASE (FUMARATE)"/>
    <property type="match status" value="1"/>
</dbReference>
<feature type="active site" description="Nucleophile" evidence="9">
    <location>
        <position position="132"/>
    </location>
</feature>
<name>A0AAE4ZBQ7_9BACT</name>
<feature type="binding site" evidence="9">
    <location>
        <begin position="244"/>
        <end position="245"/>
    </location>
    <ligand>
        <name>FMN</name>
        <dbReference type="ChEBI" id="CHEBI:58210"/>
    </ligand>
</feature>
<dbReference type="EMBL" id="JAACAK010000075">
    <property type="protein sequence ID" value="NIR75356.1"/>
    <property type="molecule type" value="Genomic_DNA"/>
</dbReference>
<dbReference type="GO" id="GO:0006207">
    <property type="term" value="P:'de novo' pyrimidine nucleobase biosynthetic process"/>
    <property type="evidence" value="ECO:0007669"/>
    <property type="project" value="InterPro"/>
</dbReference>
<dbReference type="AlphaFoldDB" id="A0AAE4ZBQ7"/>
<evidence type="ECO:0000259" key="10">
    <source>
        <dbReference type="Pfam" id="PF01180"/>
    </source>
</evidence>
<dbReference type="InterPro" id="IPR005720">
    <property type="entry name" value="Dihydroorotate_DH_cat"/>
</dbReference>
<dbReference type="PANTHER" id="PTHR48109">
    <property type="entry name" value="DIHYDROOROTATE DEHYDROGENASE (QUINONE), MITOCHONDRIAL-RELATED"/>
    <property type="match status" value="1"/>
</dbReference>
<feature type="binding site" evidence="9">
    <location>
        <begin position="193"/>
        <end position="194"/>
    </location>
    <ligand>
        <name>substrate</name>
    </ligand>
</feature>
<dbReference type="CDD" id="cd04740">
    <property type="entry name" value="DHOD_1B_like"/>
    <property type="match status" value="1"/>
</dbReference>
<keyword evidence="6 9" id="KW-0288">FMN</keyword>
<feature type="binding site" evidence="9">
    <location>
        <begin position="266"/>
        <end position="267"/>
    </location>
    <ligand>
        <name>FMN</name>
        <dbReference type="ChEBI" id="CHEBI:58210"/>
    </ligand>
</feature>
<evidence type="ECO:0000256" key="5">
    <source>
        <dbReference type="ARBA" id="ARBA00022630"/>
    </source>
</evidence>
<keyword evidence="4 9" id="KW-0963">Cytoplasm</keyword>
<proteinExistence type="inferred from homology"/>
<sequence>MVDLSQELFGTTFQNPVLLASGTCGYGEEYSDLIAVDELGGIVTKAVTPERRLGNPPTRISETPAGMINAIGLANVGLDGFKREKLPWIREHLSRAKVLVNVAGRSVEDFVGVVEGLEDEDGFLGYEINVSCPNVEGGTMFGTDELSLAQLVAALRRATRRPLVVKLTPNVAEIGNFARICEENGADGLSTINTFPGMLIDVETRRPVIGNVTGGISGPAIKPMGVFATWKATSRVEIPIIGIGGICNARDALEYILAGASLVQIGTAMFADPFTAPDTIRGLREICERQGVTRAADLVGALEVR</sequence>
<dbReference type="Pfam" id="PF01180">
    <property type="entry name" value="DHO_dh"/>
    <property type="match status" value="1"/>
</dbReference>
<dbReference type="EC" id="1.3.-.-" evidence="9"/>
<dbReference type="NCBIfam" id="TIGR01037">
    <property type="entry name" value="pyrD_sub1_fam"/>
    <property type="match status" value="1"/>
</dbReference>
<dbReference type="InterPro" id="IPR033888">
    <property type="entry name" value="DHOD_1B"/>
</dbReference>
<comment type="subcellular location">
    <subcellularLocation>
        <location evidence="1 9">Cytoplasm</location>
    </subcellularLocation>
</comment>
<dbReference type="HAMAP" id="MF_00224">
    <property type="entry name" value="DHO_dh_type1"/>
    <property type="match status" value="1"/>
</dbReference>
<feature type="binding site" evidence="9">
    <location>
        <position position="129"/>
    </location>
    <ligand>
        <name>FMN</name>
        <dbReference type="ChEBI" id="CHEBI:58210"/>
    </ligand>
</feature>
<keyword evidence="5 9" id="KW-0285">Flavoprotein</keyword>
<comment type="pathway">
    <text evidence="2 9">Pyrimidine metabolism; UMP biosynthesis via de novo pathway.</text>
</comment>
<dbReference type="InterPro" id="IPR012135">
    <property type="entry name" value="Dihydroorotate_DH_1_2"/>
</dbReference>
<dbReference type="GO" id="GO:0004152">
    <property type="term" value="F:dihydroorotate dehydrogenase activity"/>
    <property type="evidence" value="ECO:0007669"/>
    <property type="project" value="UniProtKB-UniRule"/>
</dbReference>
<gene>
    <name evidence="9" type="primary">pyrD</name>
    <name evidence="11" type="ORF">GWO12_09660</name>
</gene>
<evidence type="ECO:0000256" key="4">
    <source>
        <dbReference type="ARBA" id="ARBA00022490"/>
    </source>
</evidence>
<keyword evidence="8 9" id="KW-0560">Oxidoreductase</keyword>
<dbReference type="PIRSF" id="PIRSF000164">
    <property type="entry name" value="DHO_oxidase"/>
    <property type="match status" value="1"/>
</dbReference>
<feature type="binding site" evidence="9">
    <location>
        <begin position="69"/>
        <end position="73"/>
    </location>
    <ligand>
        <name>substrate</name>
    </ligand>
</feature>
<dbReference type="InterPro" id="IPR024920">
    <property type="entry name" value="Dihydroorotate_DH_1"/>
</dbReference>
<evidence type="ECO:0000313" key="11">
    <source>
        <dbReference type="EMBL" id="NIR75356.1"/>
    </source>
</evidence>
<comment type="cofactor">
    <cofactor evidence="9">
        <name>FMN</name>
        <dbReference type="ChEBI" id="CHEBI:58210"/>
    </cofactor>
    <text evidence="9">Binds 1 FMN per subunit.</text>
</comment>
<dbReference type="InterPro" id="IPR001295">
    <property type="entry name" value="Dihydroorotate_DH_CS"/>
</dbReference>
<evidence type="ECO:0000313" key="12">
    <source>
        <dbReference type="Proteomes" id="UP000702544"/>
    </source>
</evidence>
<reference evidence="11 12" key="1">
    <citation type="submission" date="2020-01" db="EMBL/GenBank/DDBJ databases">
        <title>Genomes assembled from Gulf of Kutch pelagic sediment metagenomes.</title>
        <authorList>
            <person name="Chandrashekar M."/>
            <person name="Mahajan M.S."/>
            <person name="Dave K.J."/>
            <person name="Vatsa P."/>
            <person name="Nathani N.M."/>
        </authorList>
    </citation>
    <scope>NUCLEOTIDE SEQUENCE [LARGE SCALE GENOMIC DNA]</scope>
    <source>
        <strain evidence="11">KS3-K002</strain>
    </source>
</reference>
<feature type="binding site" evidence="9">
    <location>
        <position position="101"/>
    </location>
    <ligand>
        <name>FMN</name>
        <dbReference type="ChEBI" id="CHEBI:58210"/>
    </ligand>
</feature>
<dbReference type="Gene3D" id="3.20.20.70">
    <property type="entry name" value="Aldolase class I"/>
    <property type="match status" value="1"/>
</dbReference>
<dbReference type="InterPro" id="IPR013785">
    <property type="entry name" value="Aldolase_TIM"/>
</dbReference>
<comment type="function">
    <text evidence="9">Catalyzes the conversion of dihydroorotate to orotate.</text>
</comment>